<dbReference type="EMBL" id="JRES01001589">
    <property type="protein sequence ID" value="KNC21667.1"/>
    <property type="molecule type" value="Genomic_DNA"/>
</dbReference>
<dbReference type="Proteomes" id="UP000037069">
    <property type="component" value="Unassembled WGS sequence"/>
</dbReference>
<evidence type="ECO:0000313" key="3">
    <source>
        <dbReference type="Proteomes" id="UP000037069"/>
    </source>
</evidence>
<organism evidence="2 3">
    <name type="scientific">Lucilia cuprina</name>
    <name type="common">Green bottle fly</name>
    <name type="synonym">Australian sheep blowfly</name>
    <dbReference type="NCBI Taxonomy" id="7375"/>
    <lineage>
        <taxon>Eukaryota</taxon>
        <taxon>Metazoa</taxon>
        <taxon>Ecdysozoa</taxon>
        <taxon>Arthropoda</taxon>
        <taxon>Hexapoda</taxon>
        <taxon>Insecta</taxon>
        <taxon>Pterygota</taxon>
        <taxon>Neoptera</taxon>
        <taxon>Endopterygota</taxon>
        <taxon>Diptera</taxon>
        <taxon>Brachycera</taxon>
        <taxon>Muscomorpha</taxon>
        <taxon>Oestroidea</taxon>
        <taxon>Calliphoridae</taxon>
        <taxon>Luciliinae</taxon>
        <taxon>Lucilia</taxon>
    </lineage>
</organism>
<keyword evidence="3" id="KW-1185">Reference proteome</keyword>
<keyword evidence="1" id="KW-0472">Membrane</keyword>
<keyword evidence="1" id="KW-0812">Transmembrane</keyword>
<name>A0A0L0BNP2_LUCCU</name>
<keyword evidence="1" id="KW-1133">Transmembrane helix</keyword>
<sequence>MHNSSIKQTNFNNLLVLLECFGVVGFVNDGFVVLVAVLVVGACSKLSTKFSLEVVISITILTSSSSSSSPVSSSKLYVCRSSNNFGFSPFLKTLSIICGCSYGLMALVLRNLKPEELLGVALSSDITGEVAGRFVTFFKTVLVALGLFKEEACFTDPDVLAVDAKGLRANAGNCTDREDVAADVEEVEVVGFCRWLMDVVVVVVIEEVERTDDEESSPSSLLAFGFCKFLLLLLFDFDEVEADDEAAAAAAAEFNA</sequence>
<evidence type="ECO:0000256" key="1">
    <source>
        <dbReference type="SAM" id="Phobius"/>
    </source>
</evidence>
<accession>A0A0L0BNP2</accession>
<dbReference type="AlphaFoldDB" id="A0A0L0BNP2"/>
<feature type="transmembrane region" description="Helical" evidence="1">
    <location>
        <begin position="14"/>
        <end position="43"/>
    </location>
</feature>
<reference evidence="2 3" key="1">
    <citation type="journal article" date="2015" name="Nat. Commun.">
        <title>Lucilia cuprina genome unlocks parasitic fly biology to underpin future interventions.</title>
        <authorList>
            <person name="Anstead C.A."/>
            <person name="Korhonen P.K."/>
            <person name="Young N.D."/>
            <person name="Hall R.S."/>
            <person name="Jex A.R."/>
            <person name="Murali S.C."/>
            <person name="Hughes D.S."/>
            <person name="Lee S.F."/>
            <person name="Perry T."/>
            <person name="Stroehlein A.J."/>
            <person name="Ansell B.R."/>
            <person name="Breugelmans B."/>
            <person name="Hofmann A."/>
            <person name="Qu J."/>
            <person name="Dugan S."/>
            <person name="Lee S.L."/>
            <person name="Chao H."/>
            <person name="Dinh H."/>
            <person name="Han Y."/>
            <person name="Doddapaneni H.V."/>
            <person name="Worley K.C."/>
            <person name="Muzny D.M."/>
            <person name="Ioannidis P."/>
            <person name="Waterhouse R.M."/>
            <person name="Zdobnov E.M."/>
            <person name="James P.J."/>
            <person name="Bagnall N.H."/>
            <person name="Kotze A.C."/>
            <person name="Gibbs R.A."/>
            <person name="Richards S."/>
            <person name="Batterham P."/>
            <person name="Gasser R.B."/>
        </authorList>
    </citation>
    <scope>NUCLEOTIDE SEQUENCE [LARGE SCALE GENOMIC DNA]</scope>
    <source>
        <strain evidence="2 3">LS</strain>
        <tissue evidence="2">Full body</tissue>
    </source>
</reference>
<proteinExistence type="predicted"/>
<comment type="caution">
    <text evidence="2">The sequence shown here is derived from an EMBL/GenBank/DDBJ whole genome shotgun (WGS) entry which is preliminary data.</text>
</comment>
<evidence type="ECO:0000313" key="2">
    <source>
        <dbReference type="EMBL" id="KNC21667.1"/>
    </source>
</evidence>
<gene>
    <name evidence="2" type="ORF">FF38_09756</name>
</gene>
<protein>
    <submittedName>
        <fullName evidence="2">Uncharacterized protein</fullName>
    </submittedName>
</protein>